<evidence type="ECO:0008006" key="3">
    <source>
        <dbReference type="Google" id="ProtNLM"/>
    </source>
</evidence>
<dbReference type="Proteomes" id="UP000177096">
    <property type="component" value="Unassembled WGS sequence"/>
</dbReference>
<dbReference type="AlphaFoldDB" id="A0A1G2UHV5"/>
<dbReference type="Gene3D" id="3.30.420.40">
    <property type="match status" value="2"/>
</dbReference>
<sequence length="328" mass="36639">MTSLLNNKTFLDFFPAPELLLLSNSGIVVTDEDVKFVQLHRAILGGGFKLAHLNRVDGSNGMIEQGSDNYAELVSALKGLSLRYGVRHVQATLPDEKAYLFTTNVDKVPKKDLYDAVAFVIEENVPISLAESIFDFEIVDELSDSSNIKVAVTVLSKSTVDTYIELFEFAGITPISFDIESQAIARAIIPRQDKRSHLIVNLFKRKTGFYIVSDKVVQFSSTSNYGVDGDDLHSNINNLKEEMHKVITFWESRADKSGKLEKKIEKIMVSGIGAGRKEFVEQLMNEVSIEYMLADIWVNVSFPRNQVPEMPFDESLDYASAIGLVLPN</sequence>
<dbReference type="InterPro" id="IPR043129">
    <property type="entry name" value="ATPase_NBD"/>
</dbReference>
<dbReference type="InterPro" id="IPR005883">
    <property type="entry name" value="PilM"/>
</dbReference>
<dbReference type="Gene3D" id="3.30.1490.300">
    <property type="match status" value="1"/>
</dbReference>
<organism evidence="1 2">
    <name type="scientific">Candidatus Zambryskibacteria bacterium RIFCSPLOWO2_02_FULL_39_14</name>
    <dbReference type="NCBI Taxonomy" id="1802769"/>
    <lineage>
        <taxon>Bacteria</taxon>
        <taxon>Candidatus Zambryskiibacteriota</taxon>
    </lineage>
</organism>
<accession>A0A1G2UHV5</accession>
<name>A0A1G2UHV5_9BACT</name>
<dbReference type="EMBL" id="MHWM01000013">
    <property type="protein sequence ID" value="OHB09019.1"/>
    <property type="molecule type" value="Genomic_DNA"/>
</dbReference>
<dbReference type="Pfam" id="PF11104">
    <property type="entry name" value="PilM_2"/>
    <property type="match status" value="1"/>
</dbReference>
<dbReference type="SUPFAM" id="SSF53067">
    <property type="entry name" value="Actin-like ATPase domain"/>
    <property type="match status" value="1"/>
</dbReference>
<evidence type="ECO:0000313" key="1">
    <source>
        <dbReference type="EMBL" id="OHB09019.1"/>
    </source>
</evidence>
<protein>
    <recommendedName>
        <fullName evidence="3">SHS2 domain-containing protein</fullName>
    </recommendedName>
</protein>
<evidence type="ECO:0000313" key="2">
    <source>
        <dbReference type="Proteomes" id="UP000177096"/>
    </source>
</evidence>
<gene>
    <name evidence="1" type="ORF">A3I86_00735</name>
</gene>
<comment type="caution">
    <text evidence="1">The sequence shown here is derived from an EMBL/GenBank/DDBJ whole genome shotgun (WGS) entry which is preliminary data.</text>
</comment>
<reference evidence="1 2" key="1">
    <citation type="journal article" date="2016" name="Nat. Commun.">
        <title>Thousands of microbial genomes shed light on interconnected biogeochemical processes in an aquifer system.</title>
        <authorList>
            <person name="Anantharaman K."/>
            <person name="Brown C.T."/>
            <person name="Hug L.A."/>
            <person name="Sharon I."/>
            <person name="Castelle C.J."/>
            <person name="Probst A.J."/>
            <person name="Thomas B.C."/>
            <person name="Singh A."/>
            <person name="Wilkins M.J."/>
            <person name="Karaoz U."/>
            <person name="Brodie E.L."/>
            <person name="Williams K.H."/>
            <person name="Hubbard S.S."/>
            <person name="Banfield J.F."/>
        </authorList>
    </citation>
    <scope>NUCLEOTIDE SEQUENCE [LARGE SCALE GENOMIC DNA]</scope>
</reference>
<proteinExistence type="predicted"/>